<evidence type="ECO:0008006" key="3">
    <source>
        <dbReference type="Google" id="ProtNLM"/>
    </source>
</evidence>
<dbReference type="EMBL" id="FOHB01000006">
    <property type="protein sequence ID" value="SES39812.1"/>
    <property type="molecule type" value="Genomic_DNA"/>
</dbReference>
<reference evidence="2" key="1">
    <citation type="submission" date="2016-10" db="EMBL/GenBank/DDBJ databases">
        <authorList>
            <person name="Varghese N."/>
            <person name="Submissions S."/>
        </authorList>
    </citation>
    <scope>NUCLEOTIDE SEQUENCE [LARGE SCALE GENOMIC DNA]</scope>
    <source>
        <strain evidence="2">CGMCC 1.6963</strain>
    </source>
</reference>
<gene>
    <name evidence="1" type="ORF">SAMN05216199_3312</name>
</gene>
<protein>
    <recommendedName>
        <fullName evidence="3">DprA winged helix domain-containing protein</fullName>
    </recommendedName>
</protein>
<name>A0A1H9X0V3_9MICO</name>
<sequence>MSPMPPPRASTEGRDRRVEQEIAQILRALHAEGPQSEPELATLVGAPFWEPGRFAHALTVAASDGRVLRDEWGRLSIP</sequence>
<dbReference type="RefSeq" id="WP_091760555.1">
    <property type="nucleotide sequence ID" value="NZ_FOHB01000006.1"/>
</dbReference>
<dbReference type="Proteomes" id="UP000199019">
    <property type="component" value="Unassembled WGS sequence"/>
</dbReference>
<evidence type="ECO:0000313" key="2">
    <source>
        <dbReference type="Proteomes" id="UP000199019"/>
    </source>
</evidence>
<proteinExistence type="predicted"/>
<accession>A0A1H9X0V3</accession>
<keyword evidence="2" id="KW-1185">Reference proteome</keyword>
<evidence type="ECO:0000313" key="1">
    <source>
        <dbReference type="EMBL" id="SES39812.1"/>
    </source>
</evidence>
<dbReference type="STRING" id="587636.SAMN05216199_3312"/>
<dbReference type="AlphaFoldDB" id="A0A1H9X0V3"/>
<dbReference type="OrthoDB" id="3786181at2"/>
<organism evidence="1 2">
    <name type="scientific">Pedococcus cremeus</name>
    <dbReference type="NCBI Taxonomy" id="587636"/>
    <lineage>
        <taxon>Bacteria</taxon>
        <taxon>Bacillati</taxon>
        <taxon>Actinomycetota</taxon>
        <taxon>Actinomycetes</taxon>
        <taxon>Micrococcales</taxon>
        <taxon>Intrasporangiaceae</taxon>
        <taxon>Pedococcus</taxon>
    </lineage>
</organism>